<organism evidence="7">
    <name type="scientific">Emiliania huxleyi</name>
    <name type="common">Coccolithophore</name>
    <name type="synonym">Pontosphaera huxleyi</name>
    <dbReference type="NCBI Taxonomy" id="2903"/>
    <lineage>
        <taxon>Eukaryota</taxon>
        <taxon>Haptista</taxon>
        <taxon>Haptophyta</taxon>
        <taxon>Prymnesiophyceae</taxon>
        <taxon>Isochrysidales</taxon>
        <taxon>Noelaerhabdaceae</taxon>
        <taxon>Emiliania</taxon>
    </lineage>
</organism>
<dbReference type="AlphaFoldDB" id="A0A6V2SPM3"/>
<dbReference type="PANTHER" id="PTHR43033">
    <property type="entry name" value="TRNA(ILE)-LYSIDINE SYNTHASE-RELATED"/>
    <property type="match status" value="1"/>
</dbReference>
<keyword evidence="5" id="KW-0067">ATP-binding</keyword>
<gene>
    <name evidence="7" type="ORF">EHUX00137_LOCUS25371</name>
</gene>
<evidence type="ECO:0000256" key="1">
    <source>
        <dbReference type="ARBA" id="ARBA00004496"/>
    </source>
</evidence>
<evidence type="ECO:0000256" key="4">
    <source>
        <dbReference type="ARBA" id="ARBA00022741"/>
    </source>
</evidence>
<evidence type="ECO:0000256" key="3">
    <source>
        <dbReference type="ARBA" id="ARBA00022694"/>
    </source>
</evidence>
<dbReference type="Pfam" id="PF11734">
    <property type="entry name" value="TilS_C"/>
    <property type="match status" value="1"/>
</dbReference>
<sequence length="342" mass="36747">MEWRAGRFVRPLLGVRKEELSAYLGALGEGWREDATNAEPTYKRNRIRLQLLPLLEELTGGGLLARLGAASEQSAQLREWLDQAHAAHVAADPAWARSGGRALSVAPLLAAQTMVQEELLHRLARGASVGRLSLTRDALRRVRAQLARSGQEWVLELSGGWLLRRTGATVSIAGAEVAAAEPAEKGHVPLTASERDTTAVQASVAELAVGEAGVRLRHPAELAVRAGVARGPRAELPPGALALRLGGLGSERELTLREWRRGDRFHPQGRRAPVSLSHFLRGLDVPLDERRRAPLLCLPNSSTVVAVCRPAHVGSGFEVAAPSPGAEAAAEEPCLWVQILDQ</sequence>
<proteinExistence type="predicted"/>
<keyword evidence="4" id="KW-0547">Nucleotide-binding</keyword>
<dbReference type="GO" id="GO:0005737">
    <property type="term" value="C:cytoplasm"/>
    <property type="evidence" value="ECO:0007669"/>
    <property type="project" value="UniProtKB-SubCell"/>
</dbReference>
<dbReference type="Gene3D" id="3.40.50.620">
    <property type="entry name" value="HUPs"/>
    <property type="match status" value="1"/>
</dbReference>
<dbReference type="NCBIfam" id="TIGR02433">
    <property type="entry name" value="lysidine_TilS_C"/>
    <property type="match status" value="1"/>
</dbReference>
<dbReference type="InterPro" id="IPR014729">
    <property type="entry name" value="Rossmann-like_a/b/a_fold"/>
</dbReference>
<dbReference type="PANTHER" id="PTHR43033:SF1">
    <property type="entry name" value="TRNA(ILE)-LYSIDINE SYNTHASE-RELATED"/>
    <property type="match status" value="1"/>
</dbReference>
<evidence type="ECO:0000313" key="7">
    <source>
        <dbReference type="EMBL" id="CAE0562403.1"/>
    </source>
</evidence>
<keyword evidence="3" id="KW-0819">tRNA processing</keyword>
<protein>
    <recommendedName>
        <fullName evidence="6">Lysidine-tRNA(Ile) synthetase C-terminal domain-containing protein</fullName>
    </recommendedName>
</protein>
<evidence type="ECO:0000256" key="2">
    <source>
        <dbReference type="ARBA" id="ARBA00022598"/>
    </source>
</evidence>
<keyword evidence="2" id="KW-0436">Ligase</keyword>
<name>A0A6V2SPM3_EMIHU</name>
<reference evidence="7" key="1">
    <citation type="submission" date="2021-01" db="EMBL/GenBank/DDBJ databases">
        <authorList>
            <person name="Corre E."/>
            <person name="Pelletier E."/>
            <person name="Niang G."/>
            <person name="Scheremetjew M."/>
            <person name="Finn R."/>
            <person name="Kale V."/>
            <person name="Holt S."/>
            <person name="Cochrane G."/>
            <person name="Meng A."/>
            <person name="Brown T."/>
            <person name="Cohen L."/>
        </authorList>
    </citation>
    <scope>NUCLEOTIDE SEQUENCE</scope>
    <source>
        <strain evidence="7">379</strain>
    </source>
</reference>
<dbReference type="GO" id="GO:0016879">
    <property type="term" value="F:ligase activity, forming carbon-nitrogen bonds"/>
    <property type="evidence" value="ECO:0007669"/>
    <property type="project" value="InterPro"/>
</dbReference>
<evidence type="ECO:0000259" key="6">
    <source>
        <dbReference type="SMART" id="SM00977"/>
    </source>
</evidence>
<dbReference type="SMART" id="SM00977">
    <property type="entry name" value="TilS_C"/>
    <property type="match status" value="1"/>
</dbReference>
<dbReference type="SUPFAM" id="SSF52402">
    <property type="entry name" value="Adenine nucleotide alpha hydrolases-like"/>
    <property type="match status" value="1"/>
</dbReference>
<accession>A0A6V2SPM3</accession>
<dbReference type="InterPro" id="IPR012796">
    <property type="entry name" value="Lysidine-tRNA-synth_C"/>
</dbReference>
<dbReference type="GO" id="GO:0008033">
    <property type="term" value="P:tRNA processing"/>
    <property type="evidence" value="ECO:0007669"/>
    <property type="project" value="UniProtKB-KW"/>
</dbReference>
<evidence type="ECO:0000256" key="5">
    <source>
        <dbReference type="ARBA" id="ARBA00022840"/>
    </source>
</evidence>
<feature type="domain" description="Lysidine-tRNA(Ile) synthetase C-terminal" evidence="6">
    <location>
        <begin position="254"/>
        <end position="321"/>
    </location>
</feature>
<dbReference type="Pfam" id="PF01171">
    <property type="entry name" value="ATP_bind_3"/>
    <property type="match status" value="1"/>
</dbReference>
<dbReference type="InterPro" id="IPR012094">
    <property type="entry name" value="tRNA_Ile_lys_synt"/>
</dbReference>
<dbReference type="EMBL" id="HBIR01032641">
    <property type="protein sequence ID" value="CAE0562403.1"/>
    <property type="molecule type" value="Transcribed_RNA"/>
</dbReference>
<dbReference type="SUPFAM" id="SSF56037">
    <property type="entry name" value="PheT/TilS domain"/>
    <property type="match status" value="1"/>
</dbReference>
<dbReference type="InterPro" id="IPR011063">
    <property type="entry name" value="TilS/TtcA_N"/>
</dbReference>
<dbReference type="GO" id="GO:0005524">
    <property type="term" value="F:ATP binding"/>
    <property type="evidence" value="ECO:0007669"/>
    <property type="project" value="UniProtKB-KW"/>
</dbReference>
<comment type="subcellular location">
    <subcellularLocation>
        <location evidence="1">Cytoplasm</location>
    </subcellularLocation>
</comment>